<accession>A0A069QKR1</accession>
<organism evidence="1 2">
    <name type="scientific">Hoylesella loescheii DSM 19665 = JCM 12249 = ATCC 15930</name>
    <dbReference type="NCBI Taxonomy" id="1122985"/>
    <lineage>
        <taxon>Bacteria</taxon>
        <taxon>Pseudomonadati</taxon>
        <taxon>Bacteroidota</taxon>
        <taxon>Bacteroidia</taxon>
        <taxon>Bacteroidales</taxon>
        <taxon>Prevotellaceae</taxon>
        <taxon>Hoylesella</taxon>
    </lineage>
</organism>
<name>A0A069QKR1_HOYLO</name>
<dbReference type="AlphaFoldDB" id="A0A069QKR1"/>
<sequence>MLDYADYRYLIMCMQSYNNWRRLQKRRGMQVRREVVMDLLG</sequence>
<dbReference type="PATRIC" id="fig|1122985.7.peg.729"/>
<proteinExistence type="predicted"/>
<dbReference type="Proteomes" id="UP000027442">
    <property type="component" value="Unassembled WGS sequence"/>
</dbReference>
<dbReference type="EMBL" id="JNGW01000023">
    <property type="protein sequence ID" value="KDR53227.1"/>
    <property type="molecule type" value="Genomic_DNA"/>
</dbReference>
<protein>
    <submittedName>
        <fullName evidence="1">Uncharacterized protein</fullName>
    </submittedName>
</protein>
<evidence type="ECO:0000313" key="1">
    <source>
        <dbReference type="EMBL" id="KDR53227.1"/>
    </source>
</evidence>
<comment type="caution">
    <text evidence="1">The sequence shown here is derived from an EMBL/GenBank/DDBJ whole genome shotgun (WGS) entry which is preliminary data.</text>
</comment>
<reference evidence="1 2" key="1">
    <citation type="submission" date="2013-08" db="EMBL/GenBank/DDBJ databases">
        <authorList>
            <person name="Weinstock G."/>
            <person name="Sodergren E."/>
            <person name="Wylie T."/>
            <person name="Fulton L."/>
            <person name="Fulton R."/>
            <person name="Fronick C."/>
            <person name="O'Laughlin M."/>
            <person name="Godfrey J."/>
            <person name="Miner T."/>
            <person name="Herter B."/>
            <person name="Appelbaum E."/>
            <person name="Cordes M."/>
            <person name="Lek S."/>
            <person name="Wollam A."/>
            <person name="Pepin K.H."/>
            <person name="Palsikar V.B."/>
            <person name="Mitreva M."/>
            <person name="Wilson R.K."/>
        </authorList>
    </citation>
    <scope>NUCLEOTIDE SEQUENCE [LARGE SCALE GENOMIC DNA]</scope>
    <source>
        <strain evidence="1 2">ATCC 15930</strain>
    </source>
</reference>
<keyword evidence="2" id="KW-1185">Reference proteome</keyword>
<evidence type="ECO:0000313" key="2">
    <source>
        <dbReference type="Proteomes" id="UP000027442"/>
    </source>
</evidence>
<dbReference type="HOGENOM" id="CLU_3274507_0_0_10"/>
<gene>
    <name evidence="1" type="ORF">HMPREF1991_00702</name>
</gene>